<keyword evidence="1" id="KW-0675">Receptor</keyword>
<proteinExistence type="predicted"/>
<keyword evidence="2" id="KW-1185">Reference proteome</keyword>
<protein>
    <submittedName>
        <fullName evidence="1">Glutamate receptor 2.7</fullName>
    </submittedName>
</protein>
<accession>A0ACC0GE75</accession>
<comment type="caution">
    <text evidence="1">The sequence shown here is derived from an EMBL/GenBank/DDBJ whole genome shotgun (WGS) entry which is preliminary data.</text>
</comment>
<evidence type="ECO:0000313" key="1">
    <source>
        <dbReference type="EMBL" id="KAI7999431.1"/>
    </source>
</evidence>
<dbReference type="Proteomes" id="UP001060215">
    <property type="component" value="Chromosome 8"/>
</dbReference>
<sequence length="706" mass="78889">MSSKFTIFFLTQIFSFLFIFLSHGSFTEAQSNDSKTTNIGAIIDANSRIGKEQKIGMEIAAQNFNSNTSNMRKLVLHFKDPGRDPLQAVYAAEKLIKEEEVQVIVGMETWHEAALVASIGNREQVPILSLASAATVSPPSTALRWPFLVQIATNGFQQVNCLTSILQSYKWKKVIAIYEDDTYGSDSSGLALLSESLHSIGTEIEHRLVFLPFSSLSDPQGFVRKEFASLLHKQQSRVFIVLQSSLPLAIHLFREAKQLGLVGRDSVWIITDAISSLLDFVNSFVISDMQEYREEDNSEPGIHAIRAYDSIDTIIRAVQKLGTTNNRTQKMLLENILSSDFKGLSRDIRFDSGELSQQFPIFKIINVIGKSYNEVCFWSSKFGFSESVVGVNVYWPGKLVKTVPKGWAMPSEVKKLKIGVPAETAFEMFVKVVENSNGDKSYLGLCIEVFEKVVEVLGYDLPYKFEPFHGSYDDLVLCVGNKTYDAIVGDITILADRFEPLLFSLPLGLVWHVLNKSESQKTKVVVAMWLFVAFVVTSSYTASLTSMLTVPRLQPTVTDIEFLRRTNAIVGCDGDSFVKHYLGILFQHVLQFKKHNIKAVGSQYNYPGEFESGNITAAFLEPPYEKMFLRENCNKYTVSGPTYKFGGWGFAFQKGSPIAIDVSKAILTISENGDLKKIEKWSKVSSNNCSNIDSATKVDSLNLQSF</sequence>
<gene>
    <name evidence="1" type="ORF">LOK49_LG09G02015</name>
</gene>
<evidence type="ECO:0000313" key="2">
    <source>
        <dbReference type="Proteomes" id="UP001060215"/>
    </source>
</evidence>
<name>A0ACC0GE75_9ERIC</name>
<organism evidence="1 2">
    <name type="scientific">Camellia lanceoleosa</name>
    <dbReference type="NCBI Taxonomy" id="1840588"/>
    <lineage>
        <taxon>Eukaryota</taxon>
        <taxon>Viridiplantae</taxon>
        <taxon>Streptophyta</taxon>
        <taxon>Embryophyta</taxon>
        <taxon>Tracheophyta</taxon>
        <taxon>Spermatophyta</taxon>
        <taxon>Magnoliopsida</taxon>
        <taxon>eudicotyledons</taxon>
        <taxon>Gunneridae</taxon>
        <taxon>Pentapetalae</taxon>
        <taxon>asterids</taxon>
        <taxon>Ericales</taxon>
        <taxon>Theaceae</taxon>
        <taxon>Camellia</taxon>
    </lineage>
</organism>
<dbReference type="EMBL" id="CM045765">
    <property type="protein sequence ID" value="KAI7999431.1"/>
    <property type="molecule type" value="Genomic_DNA"/>
</dbReference>
<reference evidence="1 2" key="1">
    <citation type="journal article" date="2022" name="Plant J.">
        <title>Chromosome-level genome of Camellia lanceoleosa provides a valuable resource for understanding genome evolution and self-incompatibility.</title>
        <authorList>
            <person name="Gong W."/>
            <person name="Xiao S."/>
            <person name="Wang L."/>
            <person name="Liao Z."/>
            <person name="Chang Y."/>
            <person name="Mo W."/>
            <person name="Hu G."/>
            <person name="Li W."/>
            <person name="Zhao G."/>
            <person name="Zhu H."/>
            <person name="Hu X."/>
            <person name="Ji K."/>
            <person name="Xiang X."/>
            <person name="Song Q."/>
            <person name="Yuan D."/>
            <person name="Jin S."/>
            <person name="Zhang L."/>
        </authorList>
    </citation>
    <scope>NUCLEOTIDE SEQUENCE [LARGE SCALE GENOMIC DNA]</scope>
    <source>
        <strain evidence="1">SQ_2022a</strain>
    </source>
</reference>